<dbReference type="InParanoid" id="A0A7R8YSJ5"/>
<name>A0A7R8YSJ5_HERIL</name>
<reference evidence="1 2" key="1">
    <citation type="submission" date="2020-11" db="EMBL/GenBank/DDBJ databases">
        <authorList>
            <person name="Wallbank WR R."/>
            <person name="Pardo Diaz C."/>
            <person name="Kozak K."/>
            <person name="Martin S."/>
            <person name="Jiggins C."/>
            <person name="Moest M."/>
            <person name="Warren A I."/>
            <person name="Generalovic N T."/>
            <person name="Byers J.R.P. K."/>
            <person name="Montejo-Kovacevich G."/>
            <person name="Yen C E."/>
        </authorList>
    </citation>
    <scope>NUCLEOTIDE SEQUENCE [LARGE SCALE GENOMIC DNA]</scope>
</reference>
<dbReference type="Proteomes" id="UP000594454">
    <property type="component" value="Chromosome 2"/>
</dbReference>
<gene>
    <name evidence="1" type="ORF">HERILL_LOCUS5639</name>
</gene>
<dbReference type="AlphaFoldDB" id="A0A7R8YSJ5"/>
<protein>
    <submittedName>
        <fullName evidence="1">Uncharacterized protein</fullName>
    </submittedName>
</protein>
<dbReference type="EMBL" id="LR899010">
    <property type="protein sequence ID" value="CAD7082620.1"/>
    <property type="molecule type" value="Genomic_DNA"/>
</dbReference>
<evidence type="ECO:0000313" key="1">
    <source>
        <dbReference type="EMBL" id="CAD7082620.1"/>
    </source>
</evidence>
<keyword evidence="2" id="KW-1185">Reference proteome</keyword>
<dbReference type="OrthoDB" id="10404488at2759"/>
<accession>A0A7R8YSJ5</accession>
<proteinExistence type="predicted"/>
<evidence type="ECO:0000313" key="2">
    <source>
        <dbReference type="Proteomes" id="UP000594454"/>
    </source>
</evidence>
<sequence length="273" mass="32140">MADIKFPPKCEPISRNFDEAFLEDHLTSIFYYFTSFSHDTDYIVEYYNLWAELNEIGKMENSVVVPVLATCTATEILRNWIETFGHVERKYADNFFDLYRNVTKHLKRIDQNSRNYMWKYNLLQVWAEKALFRLDVINRRMNETVVDQLFAKMVQILLELGSRWDNPDKMMEFIRKGLEQMVQSSAKLGRSALKELLMPLLTGNSSMRLSIKGCISHLTVRQCQFLCSLISRKILLNHRCELFDGLELRMAEKLLLIINNFEVFEPLILVATK</sequence>
<organism evidence="1 2">
    <name type="scientific">Hermetia illucens</name>
    <name type="common">Black soldier fly</name>
    <dbReference type="NCBI Taxonomy" id="343691"/>
    <lineage>
        <taxon>Eukaryota</taxon>
        <taxon>Metazoa</taxon>
        <taxon>Ecdysozoa</taxon>
        <taxon>Arthropoda</taxon>
        <taxon>Hexapoda</taxon>
        <taxon>Insecta</taxon>
        <taxon>Pterygota</taxon>
        <taxon>Neoptera</taxon>
        <taxon>Endopterygota</taxon>
        <taxon>Diptera</taxon>
        <taxon>Brachycera</taxon>
        <taxon>Stratiomyomorpha</taxon>
        <taxon>Stratiomyidae</taxon>
        <taxon>Hermetiinae</taxon>
        <taxon>Hermetia</taxon>
    </lineage>
</organism>